<evidence type="ECO:0000259" key="2">
    <source>
        <dbReference type="Pfam" id="PF09994"/>
    </source>
</evidence>
<dbReference type="PANTHER" id="PTHR33840:SF1">
    <property type="entry name" value="TLE1 PHOSPHOLIPASE DOMAIN-CONTAINING PROTEIN"/>
    <property type="match status" value="1"/>
</dbReference>
<proteinExistence type="predicted"/>
<dbReference type="Proteomes" id="UP001629462">
    <property type="component" value="Unassembled WGS sequence"/>
</dbReference>
<evidence type="ECO:0000313" key="4">
    <source>
        <dbReference type="Proteomes" id="UP001629462"/>
    </source>
</evidence>
<feature type="transmembrane region" description="Helical" evidence="1">
    <location>
        <begin position="598"/>
        <end position="617"/>
    </location>
</feature>
<gene>
    <name evidence="3" type="ORF">PQR08_01520</name>
</gene>
<dbReference type="PANTHER" id="PTHR33840">
    <property type="match status" value="1"/>
</dbReference>
<feature type="transmembrane region" description="Helical" evidence="1">
    <location>
        <begin position="573"/>
        <end position="592"/>
    </location>
</feature>
<protein>
    <submittedName>
        <fullName evidence="3">DUF2235 domain-containing protein</fullName>
    </submittedName>
</protein>
<reference evidence="3 4" key="1">
    <citation type="journal article" date="2024" name="Chem. Sci.">
        <title>Discovery of megapolipeptins by genome mining of a Burkholderiales bacteria collection.</title>
        <authorList>
            <person name="Paulo B.S."/>
            <person name="Recchia M.J.J."/>
            <person name="Lee S."/>
            <person name="Fergusson C.H."/>
            <person name="Romanowski S.B."/>
            <person name="Hernandez A."/>
            <person name="Krull N."/>
            <person name="Liu D.Y."/>
            <person name="Cavanagh H."/>
            <person name="Bos A."/>
            <person name="Gray C.A."/>
            <person name="Murphy B.T."/>
            <person name="Linington R.G."/>
            <person name="Eustaquio A.S."/>
        </authorList>
    </citation>
    <scope>NUCLEOTIDE SEQUENCE [LARGE SCALE GENOMIC DNA]</scope>
    <source>
        <strain evidence="3 4">RL17-374-BIF-D</strain>
    </source>
</reference>
<dbReference type="RefSeq" id="WP_250486755.1">
    <property type="nucleotide sequence ID" value="NZ_JAQQDB010000001.1"/>
</dbReference>
<keyword evidence="1" id="KW-1133">Transmembrane helix</keyword>
<keyword evidence="1" id="KW-0812">Transmembrane</keyword>
<feature type="transmembrane region" description="Helical" evidence="1">
    <location>
        <begin position="671"/>
        <end position="694"/>
    </location>
</feature>
<comment type="caution">
    <text evidence="3">The sequence shown here is derived from an EMBL/GenBank/DDBJ whole genome shotgun (WGS) entry which is preliminary data.</text>
</comment>
<evidence type="ECO:0000256" key="1">
    <source>
        <dbReference type="SAM" id="Phobius"/>
    </source>
</evidence>
<organism evidence="3 4">
    <name type="scientific">Caballeronia jiangsuensis</name>
    <dbReference type="NCBI Taxonomy" id="1458357"/>
    <lineage>
        <taxon>Bacteria</taxon>
        <taxon>Pseudomonadati</taxon>
        <taxon>Pseudomonadota</taxon>
        <taxon>Betaproteobacteria</taxon>
        <taxon>Burkholderiales</taxon>
        <taxon>Burkholderiaceae</taxon>
        <taxon>Caballeronia</taxon>
    </lineage>
</organism>
<sequence length="942" mass="103050">MTSIVVLSDGTGNSSAKAQKTNVWRMFQALDQSASDQIAFYDDGVGTSANKYLALVGGAFGWGLKRNVIDLYKFVCRNYRPGDDISGFGFSRGAFTIRVLVGLIDSEGLLEPTSEEDLDRDARRAYRHYRSARFPSKSPLVWGLRALRDGLLWASDRVRRRPLYAQVAKRKQIPIRFLGLWDTVSAYGVPILPLKRAIDATIWPMMFGDLKLSPHVKRACHALSLDDERSTFHPLPWDETGEPQTGDAHGGIQPGRITQVWFPGVHCNVGGGYPEDQLSLVSLHWILNEAIAVGIRVLPSALSDIVATQSPFARVYDSRKGLAGGYPYLPRLALPCVTKDGKPFWPIVHWSVPVRVAFGTDRYAPVALRESFQVLRPDGTLEPVPANPGIAAPPLLRPAQAATRPTGEAAARLKENETTLRQALASLKERDTAAMGLAWDTVFWRRAAYLATLILSALLILFPWFTIGIEWLEKWHNGALSVSNPAQLEDDMFNTALTFIKGMLPSWSSPWTSAFGAHSSVFVLTLLVWLGSLQFGGVLRKRVHDRAFLAWHPKLCLTYLEWRRLSEAGSRNMTLAGAALFALLAAFAWGTLKNQRTSWELTGAAVALCALALWRQVRVRRLDRNHRAVNQRDATPAAIAQAMKGGFALSLARRLRDNGAFGYVCKKIECVILPGLCLAFVGLLGIAVANRALFDGLSAVGKVCAIQKAGDTAADPAKPTGVAFHTKDLCWDSGVTLDKDARYEIRLVTDGDWLDRSERADVGGFPTDTAAHFAAAGLKRWWFEDWFKPIARIGEKGHDEYVLEPEAPFASYRYANNHRASGVIAAGSKPPLCDVGGGHLEPLGAQQAACVVGGDPTPAGRKVLVSQITAKSSGRLFLYVNDAVAPIGFDKGRFYPNNLGCAQVIVSQVMDDRTRKLVGQSLPCSTALPAANAIVQNTPVPR</sequence>
<keyword evidence="4" id="KW-1185">Reference proteome</keyword>
<dbReference type="InterPro" id="IPR018712">
    <property type="entry name" value="Tle1-like_cat"/>
</dbReference>
<feature type="domain" description="T6SS Phospholipase effector Tle1-like catalytic" evidence="2">
    <location>
        <begin position="4"/>
        <end position="289"/>
    </location>
</feature>
<dbReference type="EMBL" id="JAQQDB010000001">
    <property type="protein sequence ID" value="MFM0516081.1"/>
    <property type="molecule type" value="Genomic_DNA"/>
</dbReference>
<evidence type="ECO:0000313" key="3">
    <source>
        <dbReference type="EMBL" id="MFM0516081.1"/>
    </source>
</evidence>
<dbReference type="Pfam" id="PF09994">
    <property type="entry name" value="T6SS_Tle1-like_cat"/>
    <property type="match status" value="1"/>
</dbReference>
<accession>A0ABW9CBX7</accession>
<keyword evidence="1" id="KW-0472">Membrane</keyword>
<feature type="transmembrane region" description="Helical" evidence="1">
    <location>
        <begin position="515"/>
        <end position="539"/>
    </location>
</feature>
<feature type="transmembrane region" description="Helical" evidence="1">
    <location>
        <begin position="447"/>
        <end position="467"/>
    </location>
</feature>
<name>A0ABW9CBX7_9BURK</name>